<keyword evidence="3" id="KW-1185">Reference proteome</keyword>
<evidence type="ECO:0000313" key="3">
    <source>
        <dbReference type="Proteomes" id="UP000789759"/>
    </source>
</evidence>
<dbReference type="Proteomes" id="UP000789759">
    <property type="component" value="Unassembled WGS sequence"/>
</dbReference>
<gene>
    <name evidence="2" type="ORF">CPELLU_LOCUS11814</name>
</gene>
<reference evidence="2" key="1">
    <citation type="submission" date="2021-06" db="EMBL/GenBank/DDBJ databases">
        <authorList>
            <person name="Kallberg Y."/>
            <person name="Tangrot J."/>
            <person name="Rosling A."/>
        </authorList>
    </citation>
    <scope>NUCLEOTIDE SEQUENCE</scope>
    <source>
        <strain evidence="2">FL966</strain>
    </source>
</reference>
<proteinExistence type="predicted"/>
<organism evidence="2 3">
    <name type="scientific">Cetraspora pellucida</name>
    <dbReference type="NCBI Taxonomy" id="1433469"/>
    <lineage>
        <taxon>Eukaryota</taxon>
        <taxon>Fungi</taxon>
        <taxon>Fungi incertae sedis</taxon>
        <taxon>Mucoromycota</taxon>
        <taxon>Glomeromycotina</taxon>
        <taxon>Glomeromycetes</taxon>
        <taxon>Diversisporales</taxon>
        <taxon>Gigasporaceae</taxon>
        <taxon>Cetraspora</taxon>
    </lineage>
</organism>
<dbReference type="AlphaFoldDB" id="A0A9N9N4J3"/>
<dbReference type="EMBL" id="CAJVQA010010775">
    <property type="protein sequence ID" value="CAG8700722.1"/>
    <property type="molecule type" value="Genomic_DNA"/>
</dbReference>
<dbReference type="Pfam" id="PF03732">
    <property type="entry name" value="Retrotrans_gag"/>
    <property type="match status" value="1"/>
</dbReference>
<evidence type="ECO:0000259" key="1">
    <source>
        <dbReference type="Pfam" id="PF03732"/>
    </source>
</evidence>
<dbReference type="InterPro" id="IPR005162">
    <property type="entry name" value="Retrotrans_gag_dom"/>
</dbReference>
<dbReference type="OrthoDB" id="2421696at2759"/>
<evidence type="ECO:0000313" key="2">
    <source>
        <dbReference type="EMBL" id="CAG8700722.1"/>
    </source>
</evidence>
<name>A0A9N9N4J3_9GLOM</name>
<sequence length="188" mass="22569">MLKDLTKLFFHRKNKNNIDGFLFDYERFAKSKGWDEKTQCGMIVLHMLEETKPWVRKLIKTKTQWSDLMNAIVKIINAENDDRIKINQLRNIRQGERETARRYASRFEAYADVIKNKIRSHKQCNWFLDGLCKSYRSRVECFCLSNYIKMKKYVLQIETFQKDREHHDKRSSLLVKEKSIALKALTIN</sequence>
<comment type="caution">
    <text evidence="2">The sequence shown here is derived from an EMBL/GenBank/DDBJ whole genome shotgun (WGS) entry which is preliminary data.</text>
</comment>
<feature type="domain" description="Retrotransposon gag" evidence="1">
    <location>
        <begin position="42"/>
        <end position="131"/>
    </location>
</feature>
<protein>
    <submittedName>
        <fullName evidence="2">901_t:CDS:1</fullName>
    </submittedName>
</protein>
<accession>A0A9N9N4J3</accession>